<organism evidence="1 2">
    <name type="scientific">Caenorhabditis briggsae</name>
    <dbReference type="NCBI Taxonomy" id="6238"/>
    <lineage>
        <taxon>Eukaryota</taxon>
        <taxon>Metazoa</taxon>
        <taxon>Ecdysozoa</taxon>
        <taxon>Nematoda</taxon>
        <taxon>Chromadorea</taxon>
        <taxon>Rhabditida</taxon>
        <taxon>Rhabditina</taxon>
        <taxon>Rhabditomorpha</taxon>
        <taxon>Rhabditoidea</taxon>
        <taxon>Rhabditidae</taxon>
        <taxon>Peloderinae</taxon>
        <taxon>Caenorhabditis</taxon>
    </lineage>
</organism>
<dbReference type="Proteomes" id="UP000827892">
    <property type="component" value="Chromosome II"/>
</dbReference>
<dbReference type="AlphaFoldDB" id="A0AAE9DNP8"/>
<evidence type="ECO:0000313" key="2">
    <source>
        <dbReference type="Proteomes" id="UP000827892"/>
    </source>
</evidence>
<dbReference type="EMBL" id="CP090892">
    <property type="protein sequence ID" value="ULU08127.1"/>
    <property type="molecule type" value="Genomic_DNA"/>
</dbReference>
<gene>
    <name evidence="1" type="ORF">L3Y34_019308</name>
</gene>
<accession>A0AAE9DNP8</accession>
<reference evidence="1 2" key="1">
    <citation type="submission" date="2022-05" db="EMBL/GenBank/DDBJ databases">
        <title>Chromosome-level reference genomes for two strains of Caenorhabditis briggsae: an improved platform for comparative genomics.</title>
        <authorList>
            <person name="Stevens L."/>
            <person name="Andersen E.C."/>
        </authorList>
    </citation>
    <scope>NUCLEOTIDE SEQUENCE [LARGE SCALE GENOMIC DNA]</scope>
    <source>
        <strain evidence="1">QX1410_ONT</strain>
        <tissue evidence="1">Whole-organism</tissue>
    </source>
</reference>
<evidence type="ECO:0000313" key="1">
    <source>
        <dbReference type="EMBL" id="ULU08127.1"/>
    </source>
</evidence>
<sequence>MCSVYTTIVQLSEARSTFAASVHQSRKQHKRDMSQFSAFFSTNSVRFQKIASLADLRRTIISKTGTGAILRPL</sequence>
<proteinExistence type="predicted"/>
<protein>
    <submittedName>
        <fullName evidence="1">Uncharacterized protein</fullName>
    </submittedName>
</protein>
<name>A0AAE9DNP8_CAEBR</name>